<feature type="domain" description="Thioester" evidence="2">
    <location>
        <begin position="172"/>
        <end position="306"/>
    </location>
</feature>
<dbReference type="InterPro" id="IPR055382">
    <property type="entry name" value="DUF7601"/>
</dbReference>
<feature type="transmembrane region" description="Helical" evidence="1">
    <location>
        <begin position="478"/>
        <end position="500"/>
    </location>
</feature>
<proteinExistence type="predicted"/>
<protein>
    <submittedName>
        <fullName evidence="5">Collagen binding protein</fullName>
    </submittedName>
</protein>
<comment type="caution">
    <text evidence="5">The sequence shown here is derived from an EMBL/GenBank/DDBJ whole genome shotgun (WGS) entry which is preliminary data.</text>
</comment>
<keyword evidence="1" id="KW-1133">Transmembrane helix</keyword>
<evidence type="ECO:0000259" key="4">
    <source>
        <dbReference type="Pfam" id="PF24547"/>
    </source>
</evidence>
<dbReference type="Gene3D" id="2.60.40.1140">
    <property type="entry name" value="Collagen-binding surface protein Cna, B-type domain"/>
    <property type="match status" value="1"/>
</dbReference>
<evidence type="ECO:0000259" key="2">
    <source>
        <dbReference type="Pfam" id="PF08341"/>
    </source>
</evidence>
<dbReference type="InterPro" id="IPR023849">
    <property type="entry name" value="TQXA_dom"/>
</dbReference>
<sequence length="508" mass="57122">MIQKSIRAYVKLIFILGLLLTFVGEMIYPTTALAEDSSKTEVIIRKYAEEDYSKLLEGAKLSVTSTDGSFKEDFDSDATGKKLELLDGTYTLTELTPPPGYKVADPIRFQVENKQVFILGEGGSKIKNPNKEEKSPYSVEAYADGMEDDQIVVGTPYGKFYYAKNKNQTIQVVYCFNADLSAPPDSWDNGATIDPSISELGKDIRYTHVSGRDIYRYAKNPRVKNPTVFLKRILKVMDKGYKAKGQKHKKLDTEVKYRAATQLALYYYTDSADVDRIRKHEIEYHGLEKIDSQTMEVVDEMIQYAEDDSEPQTKEIDFFVPNSSRYQSLIGTSYHPNDLVDIIRMEDSLASVVPVTHSLTISKQVVGTIADKQKEFQFELQLKASDGNLIDQTFQTNSGELKVTNGKATFTLKDGQSLMISGLPTGYTCEIKETDASDYIISVDGQVSPDATARETSVSKDETVTFENRKDLVPPTGLTTYISTYLVLLLVPFGLLFWLYSRKRSTND</sequence>
<dbReference type="InterPro" id="IPR013552">
    <property type="entry name" value="Thioester_dom"/>
</dbReference>
<dbReference type="Gene3D" id="2.60.40.10">
    <property type="entry name" value="Immunoglobulins"/>
    <property type="match status" value="1"/>
</dbReference>
<dbReference type="RefSeq" id="WP_143935298.1">
    <property type="nucleotide sequence ID" value="NZ_CABEIY010000006.1"/>
</dbReference>
<evidence type="ECO:0000313" key="6">
    <source>
        <dbReference type="Proteomes" id="UP000339049"/>
    </source>
</evidence>
<dbReference type="NCBIfam" id="NF033396">
    <property type="entry name" value="pilus_ancill_1"/>
    <property type="match status" value="1"/>
</dbReference>
<dbReference type="Pfam" id="PF17802">
    <property type="entry name" value="SpaA"/>
    <property type="match status" value="1"/>
</dbReference>
<dbReference type="Proteomes" id="UP000339049">
    <property type="component" value="Unassembled WGS sequence"/>
</dbReference>
<keyword evidence="5" id="KW-0176">Collagen</keyword>
<organism evidence="5 6">
    <name type="scientific">Streptococcus dysgalactiae subsp. equisimilis</name>
    <name type="common">Streptococcus equisimilis</name>
    <dbReference type="NCBI Taxonomy" id="119602"/>
    <lineage>
        <taxon>Bacteria</taxon>
        <taxon>Bacillati</taxon>
        <taxon>Bacillota</taxon>
        <taxon>Bacilli</taxon>
        <taxon>Lactobacillales</taxon>
        <taxon>Streptococcaceae</taxon>
        <taxon>Streptococcus</taxon>
    </lineage>
</organism>
<dbReference type="Pfam" id="PF08341">
    <property type="entry name" value="TED"/>
    <property type="match status" value="1"/>
</dbReference>
<accession>A0AAE9U2K5</accession>
<keyword evidence="1" id="KW-0472">Membrane</keyword>
<feature type="domain" description="SpaA-like prealbumin fold" evidence="3">
    <location>
        <begin position="43"/>
        <end position="115"/>
    </location>
</feature>
<dbReference type="InterPro" id="IPR041033">
    <property type="entry name" value="SpaA_PFL_dom_1"/>
</dbReference>
<evidence type="ECO:0000256" key="1">
    <source>
        <dbReference type="SAM" id="Phobius"/>
    </source>
</evidence>
<dbReference type="InterPro" id="IPR053671">
    <property type="entry name" value="Pilus_tip_adhesin"/>
</dbReference>
<dbReference type="AlphaFoldDB" id="A0AAE9U2K5"/>
<dbReference type="InterPro" id="IPR013783">
    <property type="entry name" value="Ig-like_fold"/>
</dbReference>
<reference evidence="5 6" key="1">
    <citation type="submission" date="2019-05" db="EMBL/GenBank/DDBJ databases">
        <authorList>
            <consortium name="Pathogen Informatics"/>
        </authorList>
    </citation>
    <scope>NUCLEOTIDE SEQUENCE [LARGE SCALE GENOMIC DNA]</scope>
    <source>
        <strain evidence="5 6">NCTC11557</strain>
    </source>
</reference>
<dbReference type="NCBIfam" id="TIGR03934">
    <property type="entry name" value="TQXA_dom"/>
    <property type="match status" value="1"/>
</dbReference>
<feature type="domain" description="DUF7601" evidence="4">
    <location>
        <begin position="357"/>
        <end position="470"/>
    </location>
</feature>
<name>A0AAE9U2K5_STREQ</name>
<dbReference type="Pfam" id="PF24547">
    <property type="entry name" value="DUF7601"/>
    <property type="match status" value="1"/>
</dbReference>
<dbReference type="EMBL" id="CABEIY010000006">
    <property type="protein sequence ID" value="VTT23867.1"/>
    <property type="molecule type" value="Genomic_DNA"/>
</dbReference>
<gene>
    <name evidence="5" type="primary">cbp</name>
    <name evidence="5" type="ORF">NCTC11557_01007</name>
</gene>
<evidence type="ECO:0000259" key="3">
    <source>
        <dbReference type="Pfam" id="PF17802"/>
    </source>
</evidence>
<dbReference type="Gene3D" id="2.30.30.670">
    <property type="entry name" value="Thioester domain"/>
    <property type="match status" value="2"/>
</dbReference>
<evidence type="ECO:0000313" key="5">
    <source>
        <dbReference type="EMBL" id="VTT23867.1"/>
    </source>
</evidence>
<keyword evidence="1" id="KW-0812">Transmembrane</keyword>